<gene>
    <name evidence="2" type="ORF">ETD85_54185</name>
</gene>
<evidence type="ECO:0000313" key="2">
    <source>
        <dbReference type="EMBL" id="TMR17639.1"/>
    </source>
</evidence>
<keyword evidence="2" id="KW-0808">Transferase</keyword>
<dbReference type="InterPro" id="IPR000182">
    <property type="entry name" value="GNAT_dom"/>
</dbReference>
<protein>
    <submittedName>
        <fullName evidence="2">GNAT family N-acetyltransferase</fullName>
    </submittedName>
</protein>
<dbReference type="OrthoDB" id="164800at2"/>
<comment type="caution">
    <text evidence="2">The sequence shown here is derived from an EMBL/GenBank/DDBJ whole genome shotgun (WGS) entry which is preliminary data.</text>
</comment>
<dbReference type="PROSITE" id="PS51186">
    <property type="entry name" value="GNAT"/>
    <property type="match status" value="1"/>
</dbReference>
<dbReference type="Proteomes" id="UP000306628">
    <property type="component" value="Unassembled WGS sequence"/>
</dbReference>
<dbReference type="GO" id="GO:0016747">
    <property type="term" value="F:acyltransferase activity, transferring groups other than amino-acyl groups"/>
    <property type="evidence" value="ECO:0007669"/>
    <property type="project" value="InterPro"/>
</dbReference>
<dbReference type="AlphaFoldDB" id="A0A5S4FEZ2"/>
<dbReference type="SUPFAM" id="SSF55729">
    <property type="entry name" value="Acyl-CoA N-acyltransferases (Nat)"/>
    <property type="match status" value="1"/>
</dbReference>
<dbReference type="InterPro" id="IPR016181">
    <property type="entry name" value="Acyl_CoA_acyltransferase"/>
</dbReference>
<evidence type="ECO:0000313" key="3">
    <source>
        <dbReference type="Proteomes" id="UP000306628"/>
    </source>
</evidence>
<dbReference type="EMBL" id="VCKX01000354">
    <property type="protein sequence ID" value="TMR17639.1"/>
    <property type="molecule type" value="Genomic_DNA"/>
</dbReference>
<feature type="domain" description="N-acetyltransferase" evidence="1">
    <location>
        <begin position="123"/>
        <end position="274"/>
    </location>
</feature>
<sequence>MDRDEVLAVFDRQLRRGATPDAPGARIEQAGGVVRQVGPEHGWNGVLWSELDPGGADAAIAEQVRYFGGLGRAFEWKLYAHDRPADLGRRLLAAGFTAEPEETVMVAEVAGLDKGAEAVPEGVRLVPVTGEAEADLLAAVHERAFATAAPAAAPELAEGTDAPGVAREQVRRRLLDQLAAGTAIAVVAMAGDVPISAARMDMHPGTRFASLWGGGTVPGWRGRGVYRALVAYRAREAAARGYDYLQVDASSQSRPILLRLGFAALTTTTPYVHP</sequence>
<dbReference type="Gene3D" id="3.40.630.30">
    <property type="match status" value="1"/>
</dbReference>
<name>A0A5S4FEZ2_9ACTN</name>
<reference evidence="2 3" key="1">
    <citation type="submission" date="2019-05" db="EMBL/GenBank/DDBJ databases">
        <title>Draft genome sequence of Nonomuraea zeae DSM 100528.</title>
        <authorList>
            <person name="Saricaoglu S."/>
            <person name="Isik K."/>
        </authorList>
    </citation>
    <scope>NUCLEOTIDE SEQUENCE [LARGE SCALE GENOMIC DNA]</scope>
    <source>
        <strain evidence="2 3">DSM 100528</strain>
    </source>
</reference>
<keyword evidence="3" id="KW-1185">Reference proteome</keyword>
<accession>A0A5S4FEZ2</accession>
<organism evidence="2 3">
    <name type="scientific">Nonomuraea zeae</name>
    <dbReference type="NCBI Taxonomy" id="1642303"/>
    <lineage>
        <taxon>Bacteria</taxon>
        <taxon>Bacillati</taxon>
        <taxon>Actinomycetota</taxon>
        <taxon>Actinomycetes</taxon>
        <taxon>Streptosporangiales</taxon>
        <taxon>Streptosporangiaceae</taxon>
        <taxon>Nonomuraea</taxon>
    </lineage>
</organism>
<proteinExistence type="predicted"/>
<dbReference type="RefSeq" id="WP_138697669.1">
    <property type="nucleotide sequence ID" value="NZ_JBHSAZ010000096.1"/>
</dbReference>
<evidence type="ECO:0000259" key="1">
    <source>
        <dbReference type="PROSITE" id="PS51186"/>
    </source>
</evidence>